<dbReference type="Gene3D" id="3.40.50.10540">
    <property type="entry name" value="Crotonobetainyl-coa:carnitine coa-transferase, domain 1"/>
    <property type="match status" value="1"/>
</dbReference>
<accession>A0A2B7WM64</accession>
<dbReference type="InterPro" id="IPR023606">
    <property type="entry name" value="CoA-Trfase_III_dom_1_sf"/>
</dbReference>
<dbReference type="OrthoDB" id="4203663at2759"/>
<dbReference type="PANTHER" id="PTHR48229:SF2">
    <property type="entry name" value="CAIB_BAIF FAMILY PROTEIN"/>
    <property type="match status" value="1"/>
</dbReference>
<gene>
    <name evidence="2" type="ORF">GX51_07251</name>
</gene>
<dbReference type="Pfam" id="PF02515">
    <property type="entry name" value="CoA_transf_3"/>
    <property type="match status" value="1"/>
</dbReference>
<comment type="similarity">
    <text evidence="1">Belongs to the CoA-transferase III family.</text>
</comment>
<comment type="caution">
    <text evidence="2">The sequence shown here is derived from an EMBL/GenBank/DDBJ whole genome shotgun (WGS) entry which is preliminary data.</text>
</comment>
<dbReference type="InterPro" id="IPR052985">
    <property type="entry name" value="CoA-trans_III_biosynth/detox"/>
</dbReference>
<organism evidence="2 3">
    <name type="scientific">Blastomyces parvus</name>
    <dbReference type="NCBI Taxonomy" id="2060905"/>
    <lineage>
        <taxon>Eukaryota</taxon>
        <taxon>Fungi</taxon>
        <taxon>Dikarya</taxon>
        <taxon>Ascomycota</taxon>
        <taxon>Pezizomycotina</taxon>
        <taxon>Eurotiomycetes</taxon>
        <taxon>Eurotiomycetidae</taxon>
        <taxon>Onygenales</taxon>
        <taxon>Ajellomycetaceae</taxon>
        <taxon>Blastomyces</taxon>
    </lineage>
</organism>
<dbReference type="STRING" id="2060905.A0A2B7WM64"/>
<name>A0A2B7WM64_9EURO</name>
<protein>
    <recommendedName>
        <fullName evidence="4">Alpha-methylacyl-CoA racemase</fullName>
    </recommendedName>
</protein>
<proteinExistence type="inferred from homology"/>
<evidence type="ECO:0000256" key="1">
    <source>
        <dbReference type="ARBA" id="ARBA00008383"/>
    </source>
</evidence>
<dbReference type="AlphaFoldDB" id="A0A2B7WM64"/>
<dbReference type="GO" id="GO:0003824">
    <property type="term" value="F:catalytic activity"/>
    <property type="evidence" value="ECO:0007669"/>
    <property type="project" value="InterPro"/>
</dbReference>
<evidence type="ECO:0000313" key="3">
    <source>
        <dbReference type="Proteomes" id="UP000224080"/>
    </source>
</evidence>
<dbReference type="SUPFAM" id="SSF89796">
    <property type="entry name" value="CoA-transferase family III (CaiB/BaiF)"/>
    <property type="match status" value="2"/>
</dbReference>
<dbReference type="Proteomes" id="UP000224080">
    <property type="component" value="Unassembled WGS sequence"/>
</dbReference>
<keyword evidence="3" id="KW-1185">Reference proteome</keyword>
<dbReference type="PANTHER" id="PTHR48229">
    <property type="entry name" value="CAIB/BAIF FAMILY ENZYME (AFU_ORTHOLOGUE AFUA_1G05360)-RELATED"/>
    <property type="match status" value="1"/>
</dbReference>
<evidence type="ECO:0008006" key="4">
    <source>
        <dbReference type="Google" id="ProtNLM"/>
    </source>
</evidence>
<reference evidence="2 3" key="1">
    <citation type="submission" date="2017-10" db="EMBL/GenBank/DDBJ databases">
        <title>Comparative genomics in systemic dimorphic fungi from Ajellomycetaceae.</title>
        <authorList>
            <person name="Munoz J.F."/>
            <person name="Mcewen J.G."/>
            <person name="Clay O.K."/>
            <person name="Cuomo C.A."/>
        </authorList>
    </citation>
    <scope>NUCLEOTIDE SEQUENCE [LARGE SCALE GENOMIC DNA]</scope>
    <source>
        <strain evidence="2 3">UAMH130</strain>
    </source>
</reference>
<dbReference type="EMBL" id="PDNC01000139">
    <property type="protein sequence ID" value="PGG97619.1"/>
    <property type="molecule type" value="Genomic_DNA"/>
</dbReference>
<dbReference type="InterPro" id="IPR003673">
    <property type="entry name" value="CoA-Trfase_fam_III"/>
</dbReference>
<sequence length="579" mass="65346">MSNSVVAEGYSVPQEARKVFLENILQNENILRELPPNIQEYGSKIHFEGVDEPMIPINWRFAESVSALKALEGTLLNVLLERKYGVAPQDITINTTHASLFIMSSLLWTIDPNGEQLAANSNFRSANANAEKLKKYFPSWDRYRQHATIYRSACANIYKTKDARFFHLHGSLNPDASLDCIGLPHDMEAGTLEETLQLYMDKISQIDSEELQKRISDVYHQAGTICYSREEFNSSDHGKANAHVGLYEVHHRPNPTQPPSWWPEIPQTSVRRPLAGLKILDVTRVIAAPAITRGLAELGASVMRVIGPHLPDYSSLHCDLNWGKWNACLDFRKAEDREAMRALILEADVVVQGYRPGVLEKYGFGMEDIINMCKDRKRGVIYVRENSYGWNGPWSSRTGWQPISDACCGISTEFGRAMGNDEPVTPVFPNSDYCTGISGVCGVLQGLLKRAEVGGSYCVDTALNYYSQWLANSCGTYPPAVWEKLWNDNGREVFRHYHNMSYTLPKFIHMLRTNAGTKFFDPEFYEDRESKCIGKVIRTVKPVLQFPEGTVELGYNIGTRTNGVDQPRWPENLMTEVVG</sequence>
<evidence type="ECO:0000313" key="2">
    <source>
        <dbReference type="EMBL" id="PGG97619.1"/>
    </source>
</evidence>